<dbReference type="InterPro" id="IPR036047">
    <property type="entry name" value="F-box-like_dom_sf"/>
</dbReference>
<evidence type="ECO:0000313" key="6">
    <source>
        <dbReference type="EMBL" id="KAF2324261.1"/>
    </source>
</evidence>
<dbReference type="Gene3D" id="2.120.10.80">
    <property type="entry name" value="Kelch-type beta propeller"/>
    <property type="match status" value="1"/>
</dbReference>
<dbReference type="Gene3D" id="1.20.1280.50">
    <property type="match status" value="1"/>
</dbReference>
<dbReference type="AlphaFoldDB" id="A0A6A6NGK6"/>
<dbReference type="Proteomes" id="UP000467840">
    <property type="component" value="Chromosome 5"/>
</dbReference>
<evidence type="ECO:0000256" key="4">
    <source>
        <dbReference type="SAM" id="MobiDB-lite"/>
    </source>
</evidence>
<dbReference type="InterPro" id="IPR011043">
    <property type="entry name" value="Gal_Oxase/kelch_b-propeller"/>
</dbReference>
<dbReference type="PANTHER" id="PTHR46202:SF1">
    <property type="entry name" value="DNA EXCISION REPAIR PROTEIN ERCC-8"/>
    <property type="match status" value="1"/>
</dbReference>
<keyword evidence="1 3" id="KW-0853">WD repeat</keyword>
<sequence>MWREIRDREAGKTRPNSFTNRIKSNRIADLQLSNCKDIVSPHRGPINSLQVDLTEGRYLLSGASDASAACFDIQRATDYEGRGLIAKHKCLFAVDKQHESGHKFAISSAIWYPVDTGLFITGSYDHYIKSGILIPLRTAMSPLATSHMLIAAGTEDVQVRLCDIASGAFAHTLSGHRDGVMTVEWSTSSFNFKGLISRSKFAVKPRVHQKKSAAGNGIKQSPLGRTPAKGPLRQRLHPGMLSSQDRATAHYGAVTGLKITEDGMYLLSAGSDSRMRLWDVESGCNTLVNFETVRLQTSKAIQLATTQDSSLVFVPCMTAVKAFDVWSGMTSMTFRGHYEYVNCCWFNSQDQKLQLSQQFLAHDRTLKIQDTKTLISLSLPSTHVSVTKESHQTQCPSFSVEDQRTSSDALHPTIPSILSEMDPGIWSRLPEELLDLVLSLLPLKTFLNLRSTCKHFRSLIFSPIFMSKHSSSGSPFSSFLLLSHPQFFHRYSLYDSVIGTWRNLTLSLSFLLPSSSAAGSSQSCSLLSSSNGLLCFSLPTSCSFLVCNFLAKSSKVIEFPSFPFAFESLTFVSTPFGYKIFVLCSKFSSISAFIYDSRFNSWQKFDNLEPILSDNCHQEGVFFNGSLYFTTPEPFSIVCLDMESGKWKRFSNELPEELTFVRLVSDGKGNLYLIGGIGRNGISKMMKLWELGDGGNWMEAESLPEMMCRKFVSVCYHNYEQCIAFGIKG</sequence>
<dbReference type="Pfam" id="PF00400">
    <property type="entry name" value="WD40"/>
    <property type="match status" value="1"/>
</dbReference>
<dbReference type="InterPro" id="IPR001810">
    <property type="entry name" value="F-box_dom"/>
</dbReference>
<dbReference type="InterPro" id="IPR015943">
    <property type="entry name" value="WD40/YVTN_repeat-like_dom_sf"/>
</dbReference>
<feature type="region of interest" description="Disordered" evidence="4">
    <location>
        <begin position="207"/>
        <end position="236"/>
    </location>
</feature>
<dbReference type="GO" id="GO:0000209">
    <property type="term" value="P:protein polyubiquitination"/>
    <property type="evidence" value="ECO:0007669"/>
    <property type="project" value="TreeGrafter"/>
</dbReference>
<accession>A0A6A6NGK6</accession>
<dbReference type="InterPro" id="IPR042238">
    <property type="entry name" value="Rad28/ERCC8/Ckn1/ATCSA-1"/>
</dbReference>
<dbReference type="SMART" id="SM00256">
    <property type="entry name" value="FBOX"/>
    <property type="match status" value="1"/>
</dbReference>
<dbReference type="PROSITE" id="PS50082">
    <property type="entry name" value="WD_REPEATS_2"/>
    <property type="match status" value="1"/>
</dbReference>
<evidence type="ECO:0000256" key="2">
    <source>
        <dbReference type="ARBA" id="ARBA00022737"/>
    </source>
</evidence>
<dbReference type="PANTHER" id="PTHR46202">
    <property type="entry name" value="DNA EXCISION REPAIR PROTEIN ERCC-8"/>
    <property type="match status" value="1"/>
</dbReference>
<reference evidence="6 7" key="1">
    <citation type="journal article" date="2020" name="Mol. Plant">
        <title>The Chromosome-Based Rubber Tree Genome Provides New Insights into Spurge Genome Evolution and Rubber Biosynthesis.</title>
        <authorList>
            <person name="Liu J."/>
            <person name="Shi C."/>
            <person name="Shi C.C."/>
            <person name="Li W."/>
            <person name="Zhang Q.J."/>
            <person name="Zhang Y."/>
            <person name="Li K."/>
            <person name="Lu H.F."/>
            <person name="Shi C."/>
            <person name="Zhu S.T."/>
            <person name="Xiao Z.Y."/>
            <person name="Nan H."/>
            <person name="Yue Y."/>
            <person name="Zhu X.G."/>
            <person name="Wu Y."/>
            <person name="Hong X.N."/>
            <person name="Fan G.Y."/>
            <person name="Tong Y."/>
            <person name="Zhang D."/>
            <person name="Mao C.L."/>
            <person name="Liu Y.L."/>
            <person name="Hao S.J."/>
            <person name="Liu W.Q."/>
            <person name="Lv M.Q."/>
            <person name="Zhang H.B."/>
            <person name="Liu Y."/>
            <person name="Hu-Tang G.R."/>
            <person name="Wang J.P."/>
            <person name="Wang J.H."/>
            <person name="Sun Y.H."/>
            <person name="Ni S.B."/>
            <person name="Chen W.B."/>
            <person name="Zhang X.C."/>
            <person name="Jiao Y.N."/>
            <person name="Eichler E.E."/>
            <person name="Li G.H."/>
            <person name="Liu X."/>
            <person name="Gao L.Z."/>
        </authorList>
    </citation>
    <scope>NUCLEOTIDE SEQUENCE [LARGE SCALE GENOMIC DNA]</scope>
    <source>
        <strain evidence="7">cv. GT1</strain>
        <tissue evidence="6">Leaf</tissue>
    </source>
</reference>
<organism evidence="6 7">
    <name type="scientific">Hevea brasiliensis</name>
    <name type="common">Para rubber tree</name>
    <name type="synonym">Siphonia brasiliensis</name>
    <dbReference type="NCBI Taxonomy" id="3981"/>
    <lineage>
        <taxon>Eukaryota</taxon>
        <taxon>Viridiplantae</taxon>
        <taxon>Streptophyta</taxon>
        <taxon>Embryophyta</taxon>
        <taxon>Tracheophyta</taxon>
        <taxon>Spermatophyta</taxon>
        <taxon>Magnoliopsida</taxon>
        <taxon>eudicotyledons</taxon>
        <taxon>Gunneridae</taxon>
        <taxon>Pentapetalae</taxon>
        <taxon>rosids</taxon>
        <taxon>fabids</taxon>
        <taxon>Malpighiales</taxon>
        <taxon>Euphorbiaceae</taxon>
        <taxon>Crotonoideae</taxon>
        <taxon>Micrandreae</taxon>
        <taxon>Hevea</taxon>
    </lineage>
</organism>
<dbReference type="GO" id="GO:0043161">
    <property type="term" value="P:proteasome-mediated ubiquitin-dependent protein catabolic process"/>
    <property type="evidence" value="ECO:0007669"/>
    <property type="project" value="TreeGrafter"/>
</dbReference>
<dbReference type="InterPro" id="IPR015915">
    <property type="entry name" value="Kelch-typ_b-propeller"/>
</dbReference>
<dbReference type="SUPFAM" id="SSF81383">
    <property type="entry name" value="F-box domain"/>
    <property type="match status" value="1"/>
</dbReference>
<dbReference type="SMART" id="SM00320">
    <property type="entry name" value="WD40"/>
    <property type="match status" value="4"/>
</dbReference>
<dbReference type="SUPFAM" id="SSF50978">
    <property type="entry name" value="WD40 repeat-like"/>
    <property type="match status" value="1"/>
</dbReference>
<protein>
    <recommendedName>
        <fullName evidence="5">F-box domain-containing protein</fullName>
    </recommendedName>
</protein>
<feature type="repeat" description="WD" evidence="3">
    <location>
        <begin position="247"/>
        <end position="288"/>
    </location>
</feature>
<keyword evidence="2" id="KW-0677">Repeat</keyword>
<dbReference type="PROSITE" id="PS50294">
    <property type="entry name" value="WD_REPEATS_REGION"/>
    <property type="match status" value="1"/>
</dbReference>
<evidence type="ECO:0000259" key="5">
    <source>
        <dbReference type="PROSITE" id="PS50181"/>
    </source>
</evidence>
<dbReference type="InterPro" id="IPR019775">
    <property type="entry name" value="WD40_repeat_CS"/>
</dbReference>
<comment type="caution">
    <text evidence="6">The sequence shown here is derived from an EMBL/GenBank/DDBJ whole genome shotgun (WGS) entry which is preliminary data.</text>
</comment>
<keyword evidence="7" id="KW-1185">Reference proteome</keyword>
<dbReference type="GO" id="GO:0000109">
    <property type="term" value="C:nucleotide-excision repair complex"/>
    <property type="evidence" value="ECO:0007669"/>
    <property type="project" value="TreeGrafter"/>
</dbReference>
<evidence type="ECO:0000256" key="1">
    <source>
        <dbReference type="ARBA" id="ARBA00022574"/>
    </source>
</evidence>
<dbReference type="SUPFAM" id="SSF50965">
    <property type="entry name" value="Galactose oxidase, central domain"/>
    <property type="match status" value="1"/>
</dbReference>
<dbReference type="GO" id="GO:0031464">
    <property type="term" value="C:Cul4A-RING E3 ubiquitin ligase complex"/>
    <property type="evidence" value="ECO:0007669"/>
    <property type="project" value="TreeGrafter"/>
</dbReference>
<dbReference type="EMBL" id="JAAGAX010000001">
    <property type="protein sequence ID" value="KAF2324261.1"/>
    <property type="molecule type" value="Genomic_DNA"/>
</dbReference>
<dbReference type="InterPro" id="IPR001680">
    <property type="entry name" value="WD40_rpt"/>
</dbReference>
<gene>
    <name evidence="6" type="ORF">GH714_011374</name>
</gene>
<dbReference type="PROSITE" id="PS50181">
    <property type="entry name" value="FBOX"/>
    <property type="match status" value="1"/>
</dbReference>
<proteinExistence type="predicted"/>
<dbReference type="PROSITE" id="PS00678">
    <property type="entry name" value="WD_REPEATS_1"/>
    <property type="match status" value="1"/>
</dbReference>
<dbReference type="InterPro" id="IPR036322">
    <property type="entry name" value="WD40_repeat_dom_sf"/>
</dbReference>
<evidence type="ECO:0000313" key="7">
    <source>
        <dbReference type="Proteomes" id="UP000467840"/>
    </source>
</evidence>
<dbReference type="GO" id="GO:0006283">
    <property type="term" value="P:transcription-coupled nucleotide-excision repair"/>
    <property type="evidence" value="ECO:0007669"/>
    <property type="project" value="InterPro"/>
</dbReference>
<dbReference type="Pfam" id="PF00646">
    <property type="entry name" value="F-box"/>
    <property type="match status" value="1"/>
</dbReference>
<name>A0A6A6NGK6_HEVBR</name>
<dbReference type="Gene3D" id="2.130.10.10">
    <property type="entry name" value="YVTN repeat-like/Quinoprotein amine dehydrogenase"/>
    <property type="match status" value="2"/>
</dbReference>
<feature type="domain" description="F-box" evidence="5">
    <location>
        <begin position="423"/>
        <end position="469"/>
    </location>
</feature>
<evidence type="ECO:0000256" key="3">
    <source>
        <dbReference type="PROSITE-ProRule" id="PRU00221"/>
    </source>
</evidence>